<evidence type="ECO:0008006" key="3">
    <source>
        <dbReference type="Google" id="ProtNLM"/>
    </source>
</evidence>
<protein>
    <recommendedName>
        <fullName evidence="3">Signal transduction histidine kinase dimerisation/phosphoacceptor domain-containing protein</fullName>
    </recommendedName>
</protein>
<gene>
    <name evidence="1" type="ORF">NFI88_05415</name>
</gene>
<comment type="caution">
    <text evidence="1">The sequence shown here is derived from an EMBL/GenBank/DDBJ whole genome shotgun (WGS) entry which is preliminary data.</text>
</comment>
<sequence>MISLTLFRALSPGLAALVVGLVLLAASVSPALMLAGTVLAALLVGMLSWRTLARLVGGAAVPPPAAPGTASAAVAEESGILAREMSSLRHDLRGILSPPLLLADRISGHEDQTVRRAAESMIAAIEKAEQRLGGRNRKLP</sequence>
<dbReference type="Proteomes" id="UP001524547">
    <property type="component" value="Unassembled WGS sequence"/>
</dbReference>
<organism evidence="1 2">
    <name type="scientific">Rhizosaccharibacter radicis</name>
    <dbReference type="NCBI Taxonomy" id="2782605"/>
    <lineage>
        <taxon>Bacteria</taxon>
        <taxon>Pseudomonadati</taxon>
        <taxon>Pseudomonadota</taxon>
        <taxon>Alphaproteobacteria</taxon>
        <taxon>Acetobacterales</taxon>
        <taxon>Acetobacteraceae</taxon>
        <taxon>Rhizosaccharibacter</taxon>
    </lineage>
</organism>
<proteinExistence type="predicted"/>
<name>A0ABT1VVB4_9PROT</name>
<reference evidence="1 2" key="1">
    <citation type="submission" date="2022-06" db="EMBL/GenBank/DDBJ databases">
        <title>Rhizosaccharibacter gen. nov. sp. nov. KSS12, endophytic bacteria isolated from sugarcane.</title>
        <authorList>
            <person name="Pitiwittayakul N."/>
        </authorList>
    </citation>
    <scope>NUCLEOTIDE SEQUENCE [LARGE SCALE GENOMIC DNA]</scope>
    <source>
        <strain evidence="1 2">KSS12</strain>
    </source>
</reference>
<dbReference type="RefSeq" id="WP_422919018.1">
    <property type="nucleotide sequence ID" value="NZ_JAMZEJ010000003.1"/>
</dbReference>
<accession>A0ABT1VVB4</accession>
<dbReference type="EMBL" id="JAMZEJ010000003">
    <property type="protein sequence ID" value="MCQ8240281.1"/>
    <property type="molecule type" value="Genomic_DNA"/>
</dbReference>
<evidence type="ECO:0000313" key="2">
    <source>
        <dbReference type="Proteomes" id="UP001524547"/>
    </source>
</evidence>
<evidence type="ECO:0000313" key="1">
    <source>
        <dbReference type="EMBL" id="MCQ8240281.1"/>
    </source>
</evidence>
<keyword evidence="2" id="KW-1185">Reference proteome</keyword>